<protein>
    <submittedName>
        <fullName evidence="3">Gramicidin S biosynthesis protein GrsT</fullName>
    </submittedName>
</protein>
<dbReference type="STRING" id="1144275.COCOR_02574"/>
<accession>H8MSA8</accession>
<dbReference type="OrthoDB" id="8480037at2"/>
<dbReference type="GO" id="GO:0008610">
    <property type="term" value="P:lipid biosynthetic process"/>
    <property type="evidence" value="ECO:0007669"/>
    <property type="project" value="TreeGrafter"/>
</dbReference>
<dbReference type="InterPro" id="IPR029058">
    <property type="entry name" value="AB_hydrolase_fold"/>
</dbReference>
<evidence type="ECO:0000259" key="2">
    <source>
        <dbReference type="Pfam" id="PF00975"/>
    </source>
</evidence>
<dbReference type="Gene3D" id="3.40.50.1820">
    <property type="entry name" value="alpha/beta hydrolase"/>
    <property type="match status" value="1"/>
</dbReference>
<dbReference type="AlphaFoldDB" id="H8MSA8"/>
<dbReference type="Proteomes" id="UP000007587">
    <property type="component" value="Chromosome"/>
</dbReference>
<dbReference type="PANTHER" id="PTHR11487">
    <property type="entry name" value="THIOESTERASE"/>
    <property type="match status" value="1"/>
</dbReference>
<proteinExistence type="inferred from homology"/>
<comment type="similarity">
    <text evidence="1">Belongs to the thioesterase family.</text>
</comment>
<sequence>MPGKWLLNHHRAPTRGPRLLVLFHYAGGAASAFRDWPAHVGERAETLTVQLPGREGRLGEALVEELAAVTEPLVTAIAQAAHGRPVMLYGHSMGAALAHHVAREAVARRAFALAALAVSARRAPHVPPYEQDLRTLDDAGVLSALRVFGEIPAELLAESHLADALVQRTRADFCIAQGCHWPVPPRTSLRLAVPLLALGGIDDPTVAIGHLRSWQAFTRGPFQVRMLPGHHFFIRDPRNVKHTVEALFAHAAASAGDAVPGVSNPFLQATSTRGET</sequence>
<dbReference type="InterPro" id="IPR012223">
    <property type="entry name" value="TEII"/>
</dbReference>
<dbReference type="InParanoid" id="H8MSA8"/>
<evidence type="ECO:0000313" key="3">
    <source>
        <dbReference type="EMBL" id="AFE08976.1"/>
    </source>
</evidence>
<evidence type="ECO:0000313" key="4">
    <source>
        <dbReference type="Proteomes" id="UP000007587"/>
    </source>
</evidence>
<reference evidence="4" key="2">
    <citation type="submission" date="2012-03" db="EMBL/GenBank/DDBJ databases">
        <title>Genome sequence of the fruiting myxobacterium Corallococcus coralloides DSM 2259.</title>
        <authorList>
            <person name="Huntley S."/>
            <person name="Zhang Y."/>
            <person name="Treuner-Lange A."/>
            <person name="Sensen C.W."/>
            <person name="Sogaard-Andersen L."/>
        </authorList>
    </citation>
    <scope>NUCLEOTIDE SEQUENCE [LARGE SCALE GENOMIC DNA]</scope>
    <source>
        <strain evidence="4">ATCC 25202 / DSM 2259 / NBRC 100086 / M2</strain>
    </source>
</reference>
<keyword evidence="4" id="KW-1185">Reference proteome</keyword>
<dbReference type="HOGENOM" id="CLU_070456_1_1_7"/>
<dbReference type="EMBL" id="CP003389">
    <property type="protein sequence ID" value="AFE08976.1"/>
    <property type="molecule type" value="Genomic_DNA"/>
</dbReference>
<feature type="domain" description="Thioesterase" evidence="2">
    <location>
        <begin position="20"/>
        <end position="248"/>
    </location>
</feature>
<dbReference type="eggNOG" id="COG3208">
    <property type="taxonomic scope" value="Bacteria"/>
</dbReference>
<evidence type="ECO:0000256" key="1">
    <source>
        <dbReference type="ARBA" id="ARBA00007169"/>
    </source>
</evidence>
<name>H8MSA8_CORCM</name>
<organism evidence="3 4">
    <name type="scientific">Corallococcus coralloides (strain ATCC 25202 / DSM 2259 / NBRC 100086 / M2)</name>
    <name type="common">Myxococcus coralloides</name>
    <dbReference type="NCBI Taxonomy" id="1144275"/>
    <lineage>
        <taxon>Bacteria</taxon>
        <taxon>Pseudomonadati</taxon>
        <taxon>Myxococcota</taxon>
        <taxon>Myxococcia</taxon>
        <taxon>Myxococcales</taxon>
        <taxon>Cystobacterineae</taxon>
        <taxon>Myxococcaceae</taxon>
        <taxon>Corallococcus</taxon>
    </lineage>
</organism>
<dbReference type="InterPro" id="IPR001031">
    <property type="entry name" value="Thioesterase"/>
</dbReference>
<dbReference type="SUPFAM" id="SSF53474">
    <property type="entry name" value="alpha/beta-Hydrolases"/>
    <property type="match status" value="1"/>
</dbReference>
<gene>
    <name evidence="3" type="primary">grsT</name>
    <name evidence="3" type="ordered locus">COCOR_02574</name>
</gene>
<dbReference type="RefSeq" id="WP_014395401.1">
    <property type="nucleotide sequence ID" value="NC_017030.1"/>
</dbReference>
<dbReference type="PANTHER" id="PTHR11487:SF0">
    <property type="entry name" value="S-ACYL FATTY ACID SYNTHASE THIOESTERASE, MEDIUM CHAIN"/>
    <property type="match status" value="1"/>
</dbReference>
<reference evidence="3 4" key="1">
    <citation type="journal article" date="2012" name="J. Bacteriol.">
        <title>Complete Genome Sequence of the Fruiting Myxobacterium Corallococcus coralloides DSM 2259.</title>
        <authorList>
            <person name="Huntley S."/>
            <person name="Zhang Y."/>
            <person name="Treuner-Lange A."/>
            <person name="Kneip S."/>
            <person name="Sensen C.W."/>
            <person name="Sogaard-Andersen L."/>
        </authorList>
    </citation>
    <scope>NUCLEOTIDE SEQUENCE [LARGE SCALE GENOMIC DNA]</scope>
    <source>
        <strain evidence="4">ATCC 25202 / DSM 2259 / NBRC 100086 / M2</strain>
    </source>
</reference>
<dbReference type="Pfam" id="PF00975">
    <property type="entry name" value="Thioesterase"/>
    <property type="match status" value="1"/>
</dbReference>
<dbReference type="KEGG" id="ccx:COCOR_02574"/>